<evidence type="ECO:0008006" key="3">
    <source>
        <dbReference type="Google" id="ProtNLM"/>
    </source>
</evidence>
<reference evidence="1 2" key="1">
    <citation type="submission" date="2019-02" db="EMBL/GenBank/DDBJ databases">
        <title>Genomic Encyclopedia of Type Strains, Phase IV (KMG-IV): sequencing the most valuable type-strain genomes for metagenomic binning, comparative biology and taxonomic classification.</title>
        <authorList>
            <person name="Goeker M."/>
        </authorList>
    </citation>
    <scope>NUCLEOTIDE SEQUENCE [LARGE SCALE GENOMIC DNA]</scope>
    <source>
        <strain evidence="1 2">DSM 43045</strain>
    </source>
</reference>
<protein>
    <recommendedName>
        <fullName evidence="3">YjbR protein</fullName>
    </recommendedName>
</protein>
<evidence type="ECO:0000313" key="2">
    <source>
        <dbReference type="Proteomes" id="UP000293289"/>
    </source>
</evidence>
<evidence type="ECO:0000313" key="1">
    <source>
        <dbReference type="EMBL" id="RZS68641.1"/>
    </source>
</evidence>
<name>A0A4Q7MJV2_9MICO</name>
<proteinExistence type="predicted"/>
<organism evidence="1 2">
    <name type="scientific">Agromyces ramosus</name>
    <dbReference type="NCBI Taxonomy" id="33879"/>
    <lineage>
        <taxon>Bacteria</taxon>
        <taxon>Bacillati</taxon>
        <taxon>Actinomycetota</taxon>
        <taxon>Actinomycetes</taxon>
        <taxon>Micrococcales</taxon>
        <taxon>Microbacteriaceae</taxon>
        <taxon>Agromyces</taxon>
    </lineage>
</organism>
<dbReference type="Proteomes" id="UP000293289">
    <property type="component" value="Unassembled WGS sequence"/>
</dbReference>
<dbReference type="AlphaFoldDB" id="A0A4Q7MJV2"/>
<gene>
    <name evidence="1" type="ORF">EV187_1075</name>
</gene>
<dbReference type="EMBL" id="SGWY01000001">
    <property type="protein sequence ID" value="RZS68641.1"/>
    <property type="molecule type" value="Genomic_DNA"/>
</dbReference>
<dbReference type="OrthoDB" id="5005866at2"/>
<sequence length="107" mass="11971">MGDEADRTYDAVTRELLLDEDYDVDFTPDGLLVHGRLFAFLDEDDLIVELPAARSADLRSRGVAEPFSGVHGGPSRNWVRVSDRELWSELAREAHTYVGEPPVGRQS</sequence>
<keyword evidence="2" id="KW-1185">Reference proteome</keyword>
<comment type="caution">
    <text evidence="1">The sequence shown here is derived from an EMBL/GenBank/DDBJ whole genome shotgun (WGS) entry which is preliminary data.</text>
</comment>
<accession>A0A4Q7MJV2</accession>
<dbReference type="RefSeq" id="WP_130351929.1">
    <property type="nucleotide sequence ID" value="NZ_SGWY01000001.1"/>
</dbReference>